<dbReference type="OrthoDB" id="3260877at2"/>
<dbReference type="eggNOG" id="ENOG5033KAX">
    <property type="taxonomic scope" value="Bacteria"/>
</dbReference>
<evidence type="ECO:0000256" key="2">
    <source>
        <dbReference type="SAM" id="Phobius"/>
    </source>
</evidence>
<dbReference type="EMBL" id="CP002045">
    <property type="protein sequence ID" value="ADH91958.1"/>
    <property type="molecule type" value="Genomic_DNA"/>
</dbReference>
<evidence type="ECO:0000313" key="4">
    <source>
        <dbReference type="Proteomes" id="UP000000376"/>
    </source>
</evidence>
<dbReference type="AlphaFoldDB" id="D7BM09"/>
<dbReference type="RefSeq" id="WP_013169456.1">
    <property type="nucleotide sequence ID" value="NC_014218.1"/>
</dbReference>
<dbReference type="STRING" id="644284.Arch_0197"/>
<feature type="transmembrane region" description="Helical" evidence="2">
    <location>
        <begin position="159"/>
        <end position="177"/>
    </location>
</feature>
<keyword evidence="4" id="KW-1185">Reference proteome</keyword>
<feature type="transmembrane region" description="Helical" evidence="2">
    <location>
        <begin position="119"/>
        <end position="138"/>
    </location>
</feature>
<protein>
    <submittedName>
        <fullName evidence="3">Uncharacterized protein</fullName>
    </submittedName>
</protein>
<reference evidence="3 4" key="1">
    <citation type="journal article" date="2010" name="Stand. Genomic Sci.">
        <title>Complete genome sequence of Arcanobacterium haemolyticum type strain (11018).</title>
        <authorList>
            <person name="Yasawong M."/>
            <person name="Teshima H."/>
            <person name="Lapidus A."/>
            <person name="Nolan M."/>
            <person name="Lucas S."/>
            <person name="Glavina Del Rio T."/>
            <person name="Tice H."/>
            <person name="Cheng J."/>
            <person name="Bruce D."/>
            <person name="Detter C."/>
            <person name="Tapia R."/>
            <person name="Han C."/>
            <person name="Goodwin L."/>
            <person name="Pitluck S."/>
            <person name="Liolios K."/>
            <person name="Ivanova N."/>
            <person name="Mavromatis K."/>
            <person name="Mikhailova N."/>
            <person name="Pati A."/>
            <person name="Chen A."/>
            <person name="Palaniappan K."/>
            <person name="Land M."/>
            <person name="Hauser L."/>
            <person name="Chang Y."/>
            <person name="Jeffries C."/>
            <person name="Rohde M."/>
            <person name="Sikorski J."/>
            <person name="Pukall R."/>
            <person name="Goker M."/>
            <person name="Woyke T."/>
            <person name="Bristow J."/>
            <person name="Eisen J."/>
            <person name="Markowitz V."/>
            <person name="Hugenholtz P."/>
            <person name="Kyrpides N."/>
            <person name="Klenk H."/>
        </authorList>
    </citation>
    <scope>NUCLEOTIDE SEQUENCE [LARGE SCALE GENOMIC DNA]</scope>
    <source>
        <strain evidence="4">ATCC 9345 / DSM 20595 / CCUG 17215 / LMG 16163 / NBRC 15585 / NCTC 8452 / 11018</strain>
    </source>
</reference>
<gene>
    <name evidence="3" type="ordered locus">Arch_0197</name>
</gene>
<dbReference type="KEGG" id="ahe:Arch_0197"/>
<feature type="compositionally biased region" description="Low complexity" evidence="1">
    <location>
        <begin position="86"/>
        <end position="98"/>
    </location>
</feature>
<feature type="region of interest" description="Disordered" evidence="1">
    <location>
        <begin position="82"/>
        <end position="106"/>
    </location>
</feature>
<dbReference type="Proteomes" id="UP000000376">
    <property type="component" value="Chromosome"/>
</dbReference>
<keyword evidence="2" id="KW-0472">Membrane</keyword>
<accession>D7BM09</accession>
<keyword evidence="2" id="KW-0812">Transmembrane</keyword>
<evidence type="ECO:0000313" key="3">
    <source>
        <dbReference type="EMBL" id="ADH91958.1"/>
    </source>
</evidence>
<keyword evidence="2" id="KW-1133">Transmembrane helix</keyword>
<evidence type="ECO:0000256" key="1">
    <source>
        <dbReference type="SAM" id="MobiDB-lite"/>
    </source>
</evidence>
<proteinExistence type="predicted"/>
<name>D7BM09_ARCHD</name>
<sequence length="179" mass="18925">MLETTCETNAKRSAVTQAALYGLGTFAYYACPDVIRSRTARGVTKTLAILASSGVATYLHVRDDMAEESADIIDAEDVFATDPRTSDAPANASAADSSETGVDDPAELAPDALTMKQNIALAAIALGAVLPASIWLSVKAERAIFNRGERRRQKGKRFAHSRFAIVAGIASGVLTYVSD</sequence>
<organism evidence="3 4">
    <name type="scientific">Arcanobacterium haemolyticum (strain ATCC 9345 / DSM 20595 / CCM 5947 / CCUG 17215 / LMG 16163 / NBRC 15585 / NCTC 8452 / 11018)</name>
    <dbReference type="NCBI Taxonomy" id="644284"/>
    <lineage>
        <taxon>Bacteria</taxon>
        <taxon>Bacillati</taxon>
        <taxon>Actinomycetota</taxon>
        <taxon>Actinomycetes</taxon>
        <taxon>Actinomycetales</taxon>
        <taxon>Actinomycetaceae</taxon>
        <taxon>Arcanobacterium</taxon>
    </lineage>
</organism>
<dbReference type="HOGENOM" id="CLU_1576733_0_0_11"/>